<sequence length="283" mass="31458">MLNSMTQKDFPSEPKNFDKVENHNKLEAFGVSESSVVDGMRSNSSSEEIEIADSKREEFSSTRPELAFLSRETKSGSLDMEDIKTKAVEDSEALVEKHKHKSKKARIKAKVFKYLVPKRLFRGSNKGKKCKVYEDSMSEVSTSIEDHKLESHREQESKHQGKQPSQGSENRVLLLPTVEKVHEQEGVDSESSGFDGEIPCKVGLEEPVMDEKEGRGRKGILGYPILFLIGLAGLMGGRIVALLLTIAWCLMLKLIGTQALSINFPPLRSSVAISRKNFGGVFA</sequence>
<comment type="caution">
    <text evidence="3">The sequence shown here is derived from an EMBL/GenBank/DDBJ whole genome shotgun (WGS) entry which is preliminary data.</text>
</comment>
<feature type="region of interest" description="Disordered" evidence="1">
    <location>
        <begin position="144"/>
        <end position="171"/>
    </location>
</feature>
<keyword evidence="4" id="KW-1185">Reference proteome</keyword>
<organism evidence="3 4">
    <name type="scientific">Rhamnella rubrinervis</name>
    <dbReference type="NCBI Taxonomy" id="2594499"/>
    <lineage>
        <taxon>Eukaryota</taxon>
        <taxon>Viridiplantae</taxon>
        <taxon>Streptophyta</taxon>
        <taxon>Embryophyta</taxon>
        <taxon>Tracheophyta</taxon>
        <taxon>Spermatophyta</taxon>
        <taxon>Magnoliopsida</taxon>
        <taxon>eudicotyledons</taxon>
        <taxon>Gunneridae</taxon>
        <taxon>Pentapetalae</taxon>
        <taxon>rosids</taxon>
        <taxon>fabids</taxon>
        <taxon>Rosales</taxon>
        <taxon>Rhamnaceae</taxon>
        <taxon>rhamnoid group</taxon>
        <taxon>Rhamneae</taxon>
        <taxon>Rhamnella</taxon>
    </lineage>
</organism>
<feature type="compositionally biased region" description="Basic and acidic residues" evidence="1">
    <location>
        <begin position="144"/>
        <end position="159"/>
    </location>
</feature>
<keyword evidence="2" id="KW-0472">Membrane</keyword>
<dbReference type="EMBL" id="VOIH02000003">
    <property type="protein sequence ID" value="KAF3451227.1"/>
    <property type="molecule type" value="Genomic_DNA"/>
</dbReference>
<feature type="region of interest" description="Disordered" evidence="1">
    <location>
        <begin position="37"/>
        <end position="58"/>
    </location>
</feature>
<proteinExistence type="predicted"/>
<evidence type="ECO:0000313" key="4">
    <source>
        <dbReference type="Proteomes" id="UP000796880"/>
    </source>
</evidence>
<reference evidence="3" key="1">
    <citation type="submission" date="2020-03" db="EMBL/GenBank/DDBJ databases">
        <title>A high-quality chromosome-level genome assembly of a woody plant with both climbing and erect habits, Rhamnella rubrinervis.</title>
        <authorList>
            <person name="Lu Z."/>
            <person name="Yang Y."/>
            <person name="Zhu X."/>
            <person name="Sun Y."/>
        </authorList>
    </citation>
    <scope>NUCLEOTIDE SEQUENCE</scope>
    <source>
        <strain evidence="3">BYM</strain>
        <tissue evidence="3">Leaf</tissue>
    </source>
</reference>
<protein>
    <submittedName>
        <fullName evidence="3">Uncharacterized protein</fullName>
    </submittedName>
</protein>
<feature type="transmembrane region" description="Helical" evidence="2">
    <location>
        <begin position="225"/>
        <end position="248"/>
    </location>
</feature>
<dbReference type="PANTHER" id="PTHR36381:SF1">
    <property type="entry name" value="ETHYLENE-REGULATED TRANSCRIPT 2 (ERT2)"/>
    <property type="match status" value="1"/>
</dbReference>
<name>A0A8K0HEQ8_9ROSA</name>
<dbReference type="PANTHER" id="PTHR36381">
    <property type="entry name" value="ETHYLENE-REGULATED TRANSCRIPT 2 (ERT2)"/>
    <property type="match status" value="1"/>
</dbReference>
<dbReference type="Proteomes" id="UP000796880">
    <property type="component" value="Unassembled WGS sequence"/>
</dbReference>
<evidence type="ECO:0000313" key="3">
    <source>
        <dbReference type="EMBL" id="KAF3451227.1"/>
    </source>
</evidence>
<evidence type="ECO:0000256" key="1">
    <source>
        <dbReference type="SAM" id="MobiDB-lite"/>
    </source>
</evidence>
<accession>A0A8K0HEQ8</accession>
<keyword evidence="2" id="KW-0812">Transmembrane</keyword>
<dbReference type="OrthoDB" id="690172at2759"/>
<gene>
    <name evidence="3" type="ORF">FNV43_RR07322</name>
</gene>
<dbReference type="AlphaFoldDB" id="A0A8K0HEQ8"/>
<keyword evidence="2" id="KW-1133">Transmembrane helix</keyword>
<evidence type="ECO:0000256" key="2">
    <source>
        <dbReference type="SAM" id="Phobius"/>
    </source>
</evidence>